<dbReference type="RefSeq" id="WP_253543861.1">
    <property type="nucleotide sequence ID" value="NZ_JAMYZZ010000011.1"/>
</dbReference>
<evidence type="ECO:0000313" key="2">
    <source>
        <dbReference type="Proteomes" id="UP001523528"/>
    </source>
</evidence>
<reference evidence="1 2" key="1">
    <citation type="submission" date="2022-06" db="EMBL/GenBank/DDBJ databases">
        <title>Acetobacer genomes from food samples.</title>
        <authorList>
            <person name="Sombolestani A."/>
        </authorList>
    </citation>
    <scope>NUCLEOTIDE SEQUENCE [LARGE SCALE GENOMIC DNA]</scope>
    <source>
        <strain evidence="1 2">R-83285</strain>
    </source>
</reference>
<dbReference type="Gene3D" id="6.20.20.10">
    <property type="match status" value="1"/>
</dbReference>
<comment type="caution">
    <text evidence="1">The sequence shown here is derived from an EMBL/GenBank/DDBJ whole genome shotgun (WGS) entry which is preliminary data.</text>
</comment>
<keyword evidence="2" id="KW-1185">Reference proteome</keyword>
<accession>A0ABT1F012</accession>
<dbReference type="EMBL" id="JAMYZZ010000011">
    <property type="protein sequence ID" value="MCP1258515.1"/>
    <property type="molecule type" value="Genomic_DNA"/>
</dbReference>
<organism evidence="1 2">
    <name type="scientific">Acetobacter lambici</name>
    <dbReference type="NCBI Taxonomy" id="1332824"/>
    <lineage>
        <taxon>Bacteria</taxon>
        <taxon>Pseudomonadati</taxon>
        <taxon>Pseudomonadota</taxon>
        <taxon>Alphaproteobacteria</taxon>
        <taxon>Acetobacterales</taxon>
        <taxon>Acetobacteraceae</taxon>
        <taxon>Acetobacter</taxon>
    </lineage>
</organism>
<dbReference type="SUPFAM" id="SSF57938">
    <property type="entry name" value="DnaJ/Hsp40 cysteine-rich domain"/>
    <property type="match status" value="1"/>
</dbReference>
<name>A0ABT1F012_9PROT</name>
<dbReference type="Proteomes" id="UP001523528">
    <property type="component" value="Unassembled WGS sequence"/>
</dbReference>
<proteinExistence type="predicted"/>
<evidence type="ECO:0000313" key="1">
    <source>
        <dbReference type="EMBL" id="MCP1258515.1"/>
    </source>
</evidence>
<dbReference type="InterPro" id="IPR036410">
    <property type="entry name" value="HSP_DnaJ_Cys-rich_dom_sf"/>
</dbReference>
<sequence>MTDQKPTGVFVRLRESRGNRCGDNAMRTREEQIDSLYHGHNRYSTITQDAFRSHLVEAERRAEQRARAEIGGDRIPLPTYEAFCNSAKGLMSGEFNLPGPHITCDYCEGSGWEDEEDGIECSECDGAGTHSTTVGVPWTTIKDIYRAIVDEYGPKPAIDAARGVG</sequence>
<protein>
    <submittedName>
        <fullName evidence="1">Uncharacterized protein</fullName>
    </submittedName>
</protein>
<gene>
    <name evidence="1" type="ORF">NKW50_07915</name>
</gene>